<dbReference type="InterPro" id="IPR027417">
    <property type="entry name" value="P-loop_NTPase"/>
</dbReference>
<evidence type="ECO:0000256" key="3">
    <source>
        <dbReference type="ARBA" id="ARBA00023125"/>
    </source>
</evidence>
<dbReference type="PANTHER" id="PTHR11361:SF99">
    <property type="entry name" value="DNA MISMATCH REPAIR PROTEIN"/>
    <property type="match status" value="1"/>
</dbReference>
<dbReference type="InterPro" id="IPR000432">
    <property type="entry name" value="DNA_mismatch_repair_MutS_C"/>
</dbReference>
<evidence type="ECO:0000256" key="2">
    <source>
        <dbReference type="ARBA" id="ARBA00022840"/>
    </source>
</evidence>
<dbReference type="Gene3D" id="3.40.50.300">
    <property type="entry name" value="P-loop containing nucleotide triphosphate hydrolases"/>
    <property type="match status" value="1"/>
</dbReference>
<evidence type="ECO:0000259" key="5">
    <source>
        <dbReference type="SMART" id="SM00534"/>
    </source>
</evidence>
<proteinExistence type="predicted"/>
<dbReference type="EMBL" id="JTDV01000013">
    <property type="protein sequence ID" value="KJD31737.1"/>
    <property type="molecule type" value="Genomic_DNA"/>
</dbReference>
<dbReference type="PATRIC" id="fig|1382798.3.peg.1235"/>
<dbReference type="Gene3D" id="1.10.1420.10">
    <property type="match status" value="1"/>
</dbReference>
<dbReference type="GO" id="GO:0006298">
    <property type="term" value="P:mismatch repair"/>
    <property type="evidence" value="ECO:0007669"/>
    <property type="project" value="InterPro"/>
</dbReference>
<gene>
    <name evidence="6" type="ORF">PK35_13370</name>
</gene>
<name>A0A0D7W1N1_9FLAO</name>
<dbReference type="GO" id="GO:0005524">
    <property type="term" value="F:ATP binding"/>
    <property type="evidence" value="ECO:0007669"/>
    <property type="project" value="UniProtKB-KW"/>
</dbReference>
<keyword evidence="4" id="KW-0812">Transmembrane</keyword>
<feature type="transmembrane region" description="Helical" evidence="4">
    <location>
        <begin position="28"/>
        <end position="45"/>
    </location>
</feature>
<evidence type="ECO:0000256" key="1">
    <source>
        <dbReference type="ARBA" id="ARBA00022741"/>
    </source>
</evidence>
<comment type="caution">
    <text evidence="6">The sequence shown here is derived from an EMBL/GenBank/DDBJ whole genome shotgun (WGS) entry which is preliminary data.</text>
</comment>
<dbReference type="GO" id="GO:0140664">
    <property type="term" value="F:ATP-dependent DNA damage sensor activity"/>
    <property type="evidence" value="ECO:0007669"/>
    <property type="project" value="InterPro"/>
</dbReference>
<keyword evidence="1" id="KW-0547">Nucleotide-binding</keyword>
<protein>
    <submittedName>
        <fullName evidence="6">DNA mismatch repair protein MutS</fullName>
    </submittedName>
</protein>
<dbReference type="PANTHER" id="PTHR11361">
    <property type="entry name" value="DNA MISMATCH REPAIR PROTEIN MUTS FAMILY MEMBER"/>
    <property type="match status" value="1"/>
</dbReference>
<accession>A0A0D7W1N1</accession>
<dbReference type="SUPFAM" id="SSF52540">
    <property type="entry name" value="P-loop containing nucleoside triphosphate hydrolases"/>
    <property type="match status" value="1"/>
</dbReference>
<feature type="domain" description="DNA mismatch repair proteins mutS family" evidence="5">
    <location>
        <begin position="416"/>
        <end position="588"/>
    </location>
</feature>
<feature type="transmembrane region" description="Helical" evidence="4">
    <location>
        <begin position="235"/>
        <end position="251"/>
    </location>
</feature>
<dbReference type="OrthoDB" id="9802448at2"/>
<keyword evidence="7" id="KW-1185">Reference proteome</keyword>
<dbReference type="GO" id="GO:0005829">
    <property type="term" value="C:cytosol"/>
    <property type="evidence" value="ECO:0007669"/>
    <property type="project" value="TreeGrafter"/>
</dbReference>
<dbReference type="SMART" id="SM00534">
    <property type="entry name" value="MUTSac"/>
    <property type="match status" value="1"/>
</dbReference>
<feature type="transmembrane region" description="Helical" evidence="4">
    <location>
        <begin position="51"/>
        <end position="69"/>
    </location>
</feature>
<dbReference type="Pfam" id="PF00488">
    <property type="entry name" value="MutS_V"/>
    <property type="match status" value="1"/>
</dbReference>
<dbReference type="InterPro" id="IPR045076">
    <property type="entry name" value="MutS"/>
</dbReference>
<keyword evidence="4" id="KW-0472">Membrane</keyword>
<keyword evidence="3" id="KW-0238">DNA-binding</keyword>
<dbReference type="AlphaFoldDB" id="A0A0D7W1N1"/>
<evidence type="ECO:0000313" key="7">
    <source>
        <dbReference type="Proteomes" id="UP000032361"/>
    </source>
</evidence>
<feature type="transmembrane region" description="Helical" evidence="4">
    <location>
        <begin position="209"/>
        <end position="229"/>
    </location>
</feature>
<dbReference type="STRING" id="1382798.PK35_13370"/>
<sequence length="590" mass="66912">MQNPLEYYKKQSEIYADKTKQITSKLRWFSLLRLSVFVLTGFGAYAMRSQWQVAVIIAVIGLAVFGFLLSKYTDLKTQKAINKNLKAINDDELKIAAGDFYNRNNGEQFQDPAHVYSLDIDLFGRGSFFQFINRTTIAEGAQKLANALKANDISNISDRQEAIKALSEQPKWRQLYSATSSLVEVETPALKIINWLKHYKPFTSVFTKWLPLVFTVLSLLIFGLIISGVISSLGIIGYWLVFGLGITGVYLKKINVLASNTDKIRDTFRQYATLLKLIEEASFTSRLLQEKQQLIKSNNQKASEVFKRFSKALDALDNRNNLIGAIFGNGFFLNDLKNAYKIEQWIKTHGTKVEDWFEVVSFFDAYNSLGNYVFNHPEFVFPDIVKSEAVIKAEGLGHPLLDKNKRVDSDLSLNNEQFFIVTGANMAGKSTFLRTVSLHIVMANVGLPVCAKSSKYAPVKLITSMRTTDSLTDDSSYFFSELTRLKYIVETIKKEPYFIILDEILKGTNSTDKAIGSRKFVEKLVATNATGIIATHDLSLCELENELPEIKNYYFDAEIVNDELYFDYKLKQGICQNMNASFLLKKMEIV</sequence>
<keyword evidence="2" id="KW-0067">ATP-binding</keyword>
<evidence type="ECO:0000256" key="4">
    <source>
        <dbReference type="SAM" id="Phobius"/>
    </source>
</evidence>
<evidence type="ECO:0000313" key="6">
    <source>
        <dbReference type="EMBL" id="KJD31737.1"/>
    </source>
</evidence>
<reference evidence="6 7" key="1">
    <citation type="journal article" date="2015" name="Antonie Van Leeuwenhoek">
        <title>Tamlana nanhaiensis sp. nov., isolated from surface seawater collected from the South China Sea.</title>
        <authorList>
            <person name="Liu X."/>
            <person name="Lai Q."/>
            <person name="Du Y."/>
            <person name="Li G."/>
            <person name="Sun F."/>
            <person name="Shao Z."/>
        </authorList>
    </citation>
    <scope>NUCLEOTIDE SEQUENCE [LARGE SCALE GENOMIC DNA]</scope>
    <source>
        <strain evidence="6 7">FHC16</strain>
    </source>
</reference>
<dbReference type="Proteomes" id="UP000032361">
    <property type="component" value="Unassembled WGS sequence"/>
</dbReference>
<organism evidence="6 7">
    <name type="scientific">Neotamlana nanhaiensis</name>
    <dbReference type="NCBI Taxonomy" id="1382798"/>
    <lineage>
        <taxon>Bacteria</taxon>
        <taxon>Pseudomonadati</taxon>
        <taxon>Bacteroidota</taxon>
        <taxon>Flavobacteriia</taxon>
        <taxon>Flavobacteriales</taxon>
        <taxon>Flavobacteriaceae</taxon>
        <taxon>Neotamlana</taxon>
    </lineage>
</organism>
<dbReference type="RefSeq" id="WP_044627059.1">
    <property type="nucleotide sequence ID" value="NZ_JTDV01000013.1"/>
</dbReference>
<keyword evidence="4" id="KW-1133">Transmembrane helix</keyword>
<dbReference type="GO" id="GO:0030983">
    <property type="term" value="F:mismatched DNA binding"/>
    <property type="evidence" value="ECO:0007669"/>
    <property type="project" value="InterPro"/>
</dbReference>